<name>X1M2B0_9ZZZZ</name>
<evidence type="ECO:0000313" key="9">
    <source>
        <dbReference type="EMBL" id="GAI08815.1"/>
    </source>
</evidence>
<evidence type="ECO:0000256" key="7">
    <source>
        <dbReference type="ARBA" id="ARBA00033408"/>
    </source>
</evidence>
<dbReference type="PANTHER" id="PTHR11059">
    <property type="entry name" value="DNA REPAIR PROTEIN RECN"/>
    <property type="match status" value="1"/>
</dbReference>
<evidence type="ECO:0000256" key="8">
    <source>
        <dbReference type="SAM" id="Coils"/>
    </source>
</evidence>
<comment type="similarity">
    <text evidence="1">Belongs to the RecN family.</text>
</comment>
<proteinExistence type="inferred from homology"/>
<feature type="non-terminal residue" evidence="9">
    <location>
        <position position="490"/>
    </location>
</feature>
<evidence type="ECO:0000256" key="5">
    <source>
        <dbReference type="ARBA" id="ARBA00022840"/>
    </source>
</evidence>
<dbReference type="SUPFAM" id="SSF52540">
    <property type="entry name" value="P-loop containing nucleoside triphosphate hydrolases"/>
    <property type="match status" value="1"/>
</dbReference>
<dbReference type="PIRSF" id="PIRSF003128">
    <property type="entry name" value="RecN"/>
    <property type="match status" value="1"/>
</dbReference>
<dbReference type="InterPro" id="IPR004604">
    <property type="entry name" value="DNA_recomb/repair_RecN"/>
</dbReference>
<reference evidence="9" key="1">
    <citation type="journal article" date="2014" name="Front. Microbiol.">
        <title>High frequency of phylogenetically diverse reductive dehalogenase-homologous genes in deep subseafloor sedimentary metagenomes.</title>
        <authorList>
            <person name="Kawai M."/>
            <person name="Futagami T."/>
            <person name="Toyoda A."/>
            <person name="Takaki Y."/>
            <person name="Nishi S."/>
            <person name="Hori S."/>
            <person name="Arai W."/>
            <person name="Tsubouchi T."/>
            <person name="Morono Y."/>
            <person name="Uchiyama I."/>
            <person name="Ito T."/>
            <person name="Fujiyama A."/>
            <person name="Inagaki F."/>
            <person name="Takami H."/>
        </authorList>
    </citation>
    <scope>NUCLEOTIDE SEQUENCE</scope>
    <source>
        <strain evidence="9">Expedition CK06-06</strain>
    </source>
</reference>
<dbReference type="GO" id="GO:0005524">
    <property type="term" value="F:ATP binding"/>
    <property type="evidence" value="ECO:0007669"/>
    <property type="project" value="UniProtKB-KW"/>
</dbReference>
<dbReference type="GO" id="GO:0006310">
    <property type="term" value="P:DNA recombination"/>
    <property type="evidence" value="ECO:0007669"/>
    <property type="project" value="InterPro"/>
</dbReference>
<sequence>RCSEALLSGKIDEENIRYGANETHIEGVFTLSKKESATPQLRALLLDKGLDTDDGILVISCELHRQGRSVARVNRHTVPRGLLYQIGCSLIDIHGQSEHLSLLNTEYHLDFLDSYAHALYLRHSFGTKASELHQAEQELESLAKEGKEIAHHEELLRFQIDEIRRAKLQEGEEAELEQERNILSSSEKLKASSYEIYNTLYGEDVSSSSTSALEKLNEAVQTMRKLVELDPALKQQLDTLEGTVPELEEIARDIRSYADRMEYDPKRLEEIESRLELIRNLKRKYGRSITEILEYLQKVEKEMDKLSYSLDRSAELKQLRNSLKQEMGHTAFELSQARTRAAKILAVEVKKELRDLKMSQVQFEVSINQKQAQEEGIPFPDGKNYAFSKGGVDAVEFMASTNPGEPIKPLAKIASTGEISRFMLALKGALSKTDNIPILVFDEIDIGVGGRCGEIIGEKLWTLAQNRQVICVTHLPQIAAFADAHHSIQK</sequence>
<organism evidence="9">
    <name type="scientific">marine sediment metagenome</name>
    <dbReference type="NCBI Taxonomy" id="412755"/>
    <lineage>
        <taxon>unclassified sequences</taxon>
        <taxon>metagenomes</taxon>
        <taxon>ecological metagenomes</taxon>
    </lineage>
</organism>
<evidence type="ECO:0000256" key="6">
    <source>
        <dbReference type="ARBA" id="ARBA00023204"/>
    </source>
</evidence>
<keyword evidence="4" id="KW-0227">DNA damage</keyword>
<dbReference type="AlphaFoldDB" id="X1M2B0"/>
<dbReference type="GO" id="GO:0043590">
    <property type="term" value="C:bacterial nucleoid"/>
    <property type="evidence" value="ECO:0007669"/>
    <property type="project" value="TreeGrafter"/>
</dbReference>
<dbReference type="InterPro" id="IPR027417">
    <property type="entry name" value="P-loop_NTPase"/>
</dbReference>
<evidence type="ECO:0000256" key="2">
    <source>
        <dbReference type="ARBA" id="ARBA00021315"/>
    </source>
</evidence>
<dbReference type="CDD" id="cd03241">
    <property type="entry name" value="ABC_RecN"/>
    <property type="match status" value="1"/>
</dbReference>
<evidence type="ECO:0000256" key="3">
    <source>
        <dbReference type="ARBA" id="ARBA00022741"/>
    </source>
</evidence>
<gene>
    <name evidence="9" type="ORF">S06H3_12586</name>
</gene>
<keyword evidence="3" id="KW-0547">Nucleotide-binding</keyword>
<dbReference type="PANTHER" id="PTHR11059:SF0">
    <property type="entry name" value="DNA REPAIR PROTEIN RECN"/>
    <property type="match status" value="1"/>
</dbReference>
<dbReference type="GO" id="GO:0006281">
    <property type="term" value="P:DNA repair"/>
    <property type="evidence" value="ECO:0007669"/>
    <property type="project" value="UniProtKB-KW"/>
</dbReference>
<evidence type="ECO:0000256" key="1">
    <source>
        <dbReference type="ARBA" id="ARBA00009441"/>
    </source>
</evidence>
<protein>
    <recommendedName>
        <fullName evidence="2">DNA repair protein RecN</fullName>
    </recommendedName>
    <alternativeName>
        <fullName evidence="7">Recombination protein N</fullName>
    </alternativeName>
</protein>
<dbReference type="GO" id="GO:0009432">
    <property type="term" value="P:SOS response"/>
    <property type="evidence" value="ECO:0007669"/>
    <property type="project" value="TreeGrafter"/>
</dbReference>
<dbReference type="EMBL" id="BARV01006155">
    <property type="protein sequence ID" value="GAI08815.1"/>
    <property type="molecule type" value="Genomic_DNA"/>
</dbReference>
<evidence type="ECO:0000256" key="4">
    <source>
        <dbReference type="ARBA" id="ARBA00022763"/>
    </source>
</evidence>
<comment type="caution">
    <text evidence="9">The sequence shown here is derived from an EMBL/GenBank/DDBJ whole genome shotgun (WGS) entry which is preliminary data.</text>
</comment>
<keyword evidence="6" id="KW-0234">DNA repair</keyword>
<dbReference type="Gene3D" id="3.40.50.300">
    <property type="entry name" value="P-loop containing nucleotide triphosphate hydrolases"/>
    <property type="match status" value="2"/>
</dbReference>
<keyword evidence="5" id="KW-0067">ATP-binding</keyword>
<dbReference type="NCBIfam" id="TIGR00634">
    <property type="entry name" value="recN"/>
    <property type="match status" value="1"/>
</dbReference>
<feature type="coiled-coil region" evidence="8">
    <location>
        <begin position="125"/>
        <end position="152"/>
    </location>
</feature>
<keyword evidence="8" id="KW-0175">Coiled coil</keyword>
<accession>X1M2B0</accession>
<feature type="non-terminal residue" evidence="9">
    <location>
        <position position="1"/>
    </location>
</feature>